<protein>
    <recommendedName>
        <fullName evidence="3">Magnesium transporter MgtE intracellular domain-containing protein</fullName>
    </recommendedName>
</protein>
<dbReference type="PATRIC" id="fig|889306.3.peg.2444"/>
<keyword evidence="2" id="KW-0812">Transmembrane</keyword>
<feature type="domain" description="Magnesium transporter MgtE intracellular" evidence="3">
    <location>
        <begin position="121"/>
        <end position="197"/>
    </location>
</feature>
<dbReference type="EMBL" id="JXRP01000018">
    <property type="protein sequence ID" value="KIL44888.1"/>
    <property type="molecule type" value="Genomic_DNA"/>
</dbReference>
<gene>
    <name evidence="4" type="ORF">KP78_24320</name>
</gene>
<dbReference type="STRING" id="889306.KP78_24320"/>
<evidence type="ECO:0000259" key="3">
    <source>
        <dbReference type="Pfam" id="PF03448"/>
    </source>
</evidence>
<dbReference type="Pfam" id="PF03448">
    <property type="entry name" value="MgtE_N"/>
    <property type="match status" value="1"/>
</dbReference>
<dbReference type="Proteomes" id="UP000031938">
    <property type="component" value="Unassembled WGS sequence"/>
</dbReference>
<comment type="caution">
    <text evidence="4">The sequence shown here is derived from an EMBL/GenBank/DDBJ whole genome shotgun (WGS) entry which is preliminary data.</text>
</comment>
<evidence type="ECO:0000256" key="2">
    <source>
        <dbReference type="SAM" id="Phobius"/>
    </source>
</evidence>
<dbReference type="SUPFAM" id="SSF158791">
    <property type="entry name" value="MgtE N-terminal domain-like"/>
    <property type="match status" value="1"/>
</dbReference>
<dbReference type="RefSeq" id="WP_041089054.1">
    <property type="nucleotide sequence ID" value="NZ_JXRP01000018.1"/>
</dbReference>
<evidence type="ECO:0000313" key="4">
    <source>
        <dbReference type="EMBL" id="KIL44888.1"/>
    </source>
</evidence>
<dbReference type="InterPro" id="IPR038076">
    <property type="entry name" value="MgtE_N_sf"/>
</dbReference>
<keyword evidence="2" id="KW-0472">Membrane</keyword>
<evidence type="ECO:0000313" key="5">
    <source>
        <dbReference type="Proteomes" id="UP000031938"/>
    </source>
</evidence>
<feature type="transmembrane region" description="Helical" evidence="2">
    <location>
        <begin position="21"/>
        <end position="43"/>
    </location>
</feature>
<dbReference type="OrthoDB" id="1724615at2"/>
<reference evidence="4 5" key="1">
    <citation type="submission" date="2015-01" db="EMBL/GenBank/DDBJ databases">
        <title>Genome sequencing of Jeotgalibacillus soli.</title>
        <authorList>
            <person name="Goh K.M."/>
            <person name="Chan K.-G."/>
            <person name="Yaakop A.S."/>
            <person name="Ee R."/>
            <person name="Gan H.M."/>
            <person name="Chan C.S."/>
        </authorList>
    </citation>
    <scope>NUCLEOTIDE SEQUENCE [LARGE SCALE GENOMIC DNA]</scope>
    <source>
        <strain evidence="4 5">P9</strain>
    </source>
</reference>
<organism evidence="4 5">
    <name type="scientific">Jeotgalibacillus soli</name>
    <dbReference type="NCBI Taxonomy" id="889306"/>
    <lineage>
        <taxon>Bacteria</taxon>
        <taxon>Bacillati</taxon>
        <taxon>Bacillota</taxon>
        <taxon>Bacilli</taxon>
        <taxon>Bacillales</taxon>
        <taxon>Caryophanaceae</taxon>
        <taxon>Jeotgalibacillus</taxon>
    </lineage>
</organism>
<dbReference type="Gene3D" id="1.25.60.10">
    <property type="entry name" value="MgtE N-terminal domain-like"/>
    <property type="match status" value="1"/>
</dbReference>
<keyword evidence="5" id="KW-1185">Reference proteome</keyword>
<feature type="coiled-coil region" evidence="1">
    <location>
        <begin position="74"/>
        <end position="132"/>
    </location>
</feature>
<sequence>MNKQVTKEIEEEVKSPGRFQVFLFIFFIPILFLVFVAFVVLTLSDINVVKKAEEIGISIPFLSEDKTAEQTSTAESSDQKVVKLQDQIKEKEAEISSLNSEISRQQEENQQLVLEQERLQEEMDALRQAQELDGKEFNEIVSIFKEMSGKSAAPVIMNMDDEEATRILSQLPPDILADFFEKMPAEEAARYTQLLAASTP</sequence>
<name>A0A0C2VLL0_9BACL</name>
<keyword evidence="2" id="KW-1133">Transmembrane helix</keyword>
<accession>A0A0C2VLL0</accession>
<evidence type="ECO:0000256" key="1">
    <source>
        <dbReference type="SAM" id="Coils"/>
    </source>
</evidence>
<keyword evidence="1" id="KW-0175">Coiled coil</keyword>
<dbReference type="InterPro" id="IPR006668">
    <property type="entry name" value="Mg_transptr_MgtE_intracell_dom"/>
</dbReference>
<proteinExistence type="predicted"/>
<dbReference type="AlphaFoldDB" id="A0A0C2VLL0"/>